<evidence type="ECO:0000313" key="2">
    <source>
        <dbReference type="Proteomes" id="UP000317938"/>
    </source>
</evidence>
<proteinExistence type="predicted"/>
<dbReference type="Pfam" id="PF14352">
    <property type="entry name" value="DUF4402"/>
    <property type="match status" value="1"/>
</dbReference>
<comment type="caution">
    <text evidence="1">The sequence shown here is derived from an EMBL/GenBank/DDBJ whole genome shotgun (WGS) entry which is preliminary data.</text>
</comment>
<dbReference type="InterPro" id="IPR025514">
    <property type="entry name" value="DUF4402"/>
</dbReference>
<dbReference type="Proteomes" id="UP000317938">
    <property type="component" value="Unassembled WGS sequence"/>
</dbReference>
<name>A0ABY3FA57_9GAMM</name>
<protein>
    <submittedName>
        <fullName evidence="1">DUF4402 domain-containing protein</fullName>
    </submittedName>
</protein>
<sequence length="174" mass="18857">MLNTQVLSKSKSLIKSLLVRLLPYAVAVSILIYSPNHFANTIEQQSLDFGTLVIPSNSNVSSVIIKANGDINTMGKIYVLEKGRPAELLLTDFPAHTELTMQLVNSVTLQHNAQGSSSADFEVRLNGFPKSTITDDLGEAKVFIGGTLITKPSSKSYSDGDYSSTTNLEISIDY</sequence>
<keyword evidence="2" id="KW-1185">Reference proteome</keyword>
<organism evidence="1 2">
    <name type="scientific">Pseudoalteromonas neustonica</name>
    <dbReference type="NCBI Taxonomy" id="1840331"/>
    <lineage>
        <taxon>Bacteria</taxon>
        <taxon>Pseudomonadati</taxon>
        <taxon>Pseudomonadota</taxon>
        <taxon>Gammaproteobacteria</taxon>
        <taxon>Alteromonadales</taxon>
        <taxon>Pseudoalteromonadaceae</taxon>
        <taxon>Pseudoalteromonas</taxon>
    </lineage>
</organism>
<evidence type="ECO:0000313" key="1">
    <source>
        <dbReference type="EMBL" id="TVU81294.1"/>
    </source>
</evidence>
<gene>
    <name evidence="1" type="ORF">FQP85_17350</name>
</gene>
<dbReference type="EMBL" id="VNFF01000018">
    <property type="protein sequence ID" value="TVU81294.1"/>
    <property type="molecule type" value="Genomic_DNA"/>
</dbReference>
<reference evidence="1 2" key="1">
    <citation type="submission" date="2019-07" db="EMBL/GenBank/DDBJ databases">
        <title>Diversity of Bacteria from Kongsfjorden, Arctic.</title>
        <authorList>
            <person name="Yu Y."/>
        </authorList>
    </citation>
    <scope>NUCLEOTIDE SEQUENCE [LARGE SCALE GENOMIC DNA]</scope>
    <source>
        <strain evidence="1 2">SM1927</strain>
    </source>
</reference>
<accession>A0ABY3FA57</accession>